<accession>A0AAQ3Q7Z1</accession>
<organism evidence="3 4">
    <name type="scientific">Canna indica</name>
    <name type="common">Indian-shot</name>
    <dbReference type="NCBI Taxonomy" id="4628"/>
    <lineage>
        <taxon>Eukaryota</taxon>
        <taxon>Viridiplantae</taxon>
        <taxon>Streptophyta</taxon>
        <taxon>Embryophyta</taxon>
        <taxon>Tracheophyta</taxon>
        <taxon>Spermatophyta</taxon>
        <taxon>Magnoliopsida</taxon>
        <taxon>Liliopsida</taxon>
        <taxon>Zingiberales</taxon>
        <taxon>Cannaceae</taxon>
        <taxon>Canna</taxon>
    </lineage>
</organism>
<evidence type="ECO:0000313" key="4">
    <source>
        <dbReference type="Proteomes" id="UP001327560"/>
    </source>
</evidence>
<dbReference type="GO" id="GO:0010150">
    <property type="term" value="P:leaf senescence"/>
    <property type="evidence" value="ECO:0007669"/>
    <property type="project" value="UniProtKB-ARBA"/>
</dbReference>
<evidence type="ECO:0000256" key="2">
    <source>
        <dbReference type="SAM" id="MobiDB-lite"/>
    </source>
</evidence>
<proteinExistence type="inferred from homology"/>
<protein>
    <submittedName>
        <fullName evidence="3">Uncharacterized protein</fullName>
    </submittedName>
</protein>
<dbReference type="AlphaFoldDB" id="A0AAQ3Q7Z1"/>
<feature type="compositionally biased region" description="Basic residues" evidence="2">
    <location>
        <begin position="77"/>
        <end position="86"/>
    </location>
</feature>
<gene>
    <name evidence="3" type="ORF">Cni_G08019</name>
</gene>
<dbReference type="EMBL" id="CP136891">
    <property type="protein sequence ID" value="WOK99307.1"/>
    <property type="molecule type" value="Genomic_DNA"/>
</dbReference>
<dbReference type="Proteomes" id="UP001327560">
    <property type="component" value="Chromosome 2"/>
</dbReference>
<dbReference type="PANTHER" id="PTHR33083">
    <property type="entry name" value="EXPRESSED PROTEIN"/>
    <property type="match status" value="1"/>
</dbReference>
<name>A0AAQ3Q7Z1_9LILI</name>
<sequence length="184" mass="19997">MTRIRAGTRETLRHPSRDCIARIFITELGIGGNGEGVWELLMVTMMTTTEEFDEADVLWPDDDVRDGANEDGLAEQRRRRGARRKAASTNPVEIPSGRRAVHGAADCNKCSSSFGGDDDEDDGGGGDCCRIPPHVIVARRGGDRTSTGLSPVCDGCGGDGRRLKGRELCYVRNVILRMTGFIET</sequence>
<dbReference type="PANTHER" id="PTHR33083:SF49">
    <property type="entry name" value="SENESCENCE REGULATOR"/>
    <property type="match status" value="1"/>
</dbReference>
<feature type="region of interest" description="Disordered" evidence="2">
    <location>
        <begin position="60"/>
        <end position="90"/>
    </location>
</feature>
<evidence type="ECO:0000313" key="3">
    <source>
        <dbReference type="EMBL" id="WOK99307.1"/>
    </source>
</evidence>
<evidence type="ECO:0000256" key="1">
    <source>
        <dbReference type="ARBA" id="ARBA00034773"/>
    </source>
</evidence>
<dbReference type="Pfam" id="PF04520">
    <property type="entry name" value="Senescence_reg"/>
    <property type="match status" value="1"/>
</dbReference>
<reference evidence="3 4" key="1">
    <citation type="submission" date="2023-10" db="EMBL/GenBank/DDBJ databases">
        <title>Chromosome-scale genome assembly provides insights into flower coloration mechanisms of Canna indica.</title>
        <authorList>
            <person name="Li C."/>
        </authorList>
    </citation>
    <scope>NUCLEOTIDE SEQUENCE [LARGE SCALE GENOMIC DNA]</scope>
    <source>
        <tissue evidence="3">Flower</tissue>
    </source>
</reference>
<keyword evidence="4" id="KW-1185">Reference proteome</keyword>
<dbReference type="InterPro" id="IPR007608">
    <property type="entry name" value="Senescence_reg_S40"/>
</dbReference>
<comment type="similarity">
    <text evidence="1">Belongs to the senescence regulator S40 family.</text>
</comment>